<accession>A0A0S4QGD3</accession>
<keyword evidence="4 7" id="KW-0812">Transmembrane</keyword>
<dbReference type="Gene3D" id="1.10.3720.10">
    <property type="entry name" value="MetI-like"/>
    <property type="match status" value="1"/>
</dbReference>
<dbReference type="EMBL" id="FAOZ01000003">
    <property type="protein sequence ID" value="CUU54613.1"/>
    <property type="molecule type" value="Genomic_DNA"/>
</dbReference>
<evidence type="ECO:0000256" key="1">
    <source>
        <dbReference type="ARBA" id="ARBA00004651"/>
    </source>
</evidence>
<evidence type="ECO:0000256" key="4">
    <source>
        <dbReference type="ARBA" id="ARBA00022692"/>
    </source>
</evidence>
<dbReference type="SUPFAM" id="SSF161098">
    <property type="entry name" value="MetI-like"/>
    <property type="match status" value="1"/>
</dbReference>
<protein>
    <submittedName>
        <fullName evidence="9">NitT/TauT family transport system permease protein</fullName>
    </submittedName>
</protein>
<dbReference type="AlphaFoldDB" id="A0A0S4QGD3"/>
<evidence type="ECO:0000256" key="6">
    <source>
        <dbReference type="ARBA" id="ARBA00023136"/>
    </source>
</evidence>
<keyword evidence="6 7" id="KW-0472">Membrane</keyword>
<keyword evidence="3" id="KW-1003">Cell membrane</keyword>
<evidence type="ECO:0000313" key="9">
    <source>
        <dbReference type="EMBL" id="CUU54613.1"/>
    </source>
</evidence>
<name>A0A0S4QGD3_9ACTN</name>
<dbReference type="CDD" id="cd06261">
    <property type="entry name" value="TM_PBP2"/>
    <property type="match status" value="1"/>
</dbReference>
<dbReference type="GO" id="GO:0055085">
    <property type="term" value="P:transmembrane transport"/>
    <property type="evidence" value="ECO:0007669"/>
    <property type="project" value="InterPro"/>
</dbReference>
<dbReference type="RefSeq" id="WP_091272299.1">
    <property type="nucleotide sequence ID" value="NZ_FAOZ01000003.1"/>
</dbReference>
<dbReference type="InterPro" id="IPR035906">
    <property type="entry name" value="MetI-like_sf"/>
</dbReference>
<reference evidence="10" key="1">
    <citation type="submission" date="2015-11" db="EMBL/GenBank/DDBJ databases">
        <authorList>
            <person name="Varghese N."/>
        </authorList>
    </citation>
    <scope>NUCLEOTIDE SEQUENCE [LARGE SCALE GENOMIC DNA]</scope>
    <source>
        <strain evidence="10">DSM 45899</strain>
    </source>
</reference>
<gene>
    <name evidence="9" type="ORF">Ga0074812_103103</name>
</gene>
<organism evidence="9 10">
    <name type="scientific">Parafrankia irregularis</name>
    <dbReference type="NCBI Taxonomy" id="795642"/>
    <lineage>
        <taxon>Bacteria</taxon>
        <taxon>Bacillati</taxon>
        <taxon>Actinomycetota</taxon>
        <taxon>Actinomycetes</taxon>
        <taxon>Frankiales</taxon>
        <taxon>Frankiaceae</taxon>
        <taxon>Parafrankia</taxon>
    </lineage>
</organism>
<dbReference type="GO" id="GO:0005886">
    <property type="term" value="C:plasma membrane"/>
    <property type="evidence" value="ECO:0007669"/>
    <property type="project" value="UniProtKB-SubCell"/>
</dbReference>
<evidence type="ECO:0000256" key="3">
    <source>
        <dbReference type="ARBA" id="ARBA00022475"/>
    </source>
</evidence>
<dbReference type="Pfam" id="PF00528">
    <property type="entry name" value="BPD_transp_1"/>
    <property type="match status" value="1"/>
</dbReference>
<dbReference type="InterPro" id="IPR000515">
    <property type="entry name" value="MetI-like"/>
</dbReference>
<keyword evidence="10" id="KW-1185">Reference proteome</keyword>
<comment type="subcellular location">
    <subcellularLocation>
        <location evidence="1 7">Cell membrane</location>
        <topology evidence="1 7">Multi-pass membrane protein</topology>
    </subcellularLocation>
</comment>
<comment type="similarity">
    <text evidence="7">Belongs to the binding-protein-dependent transport system permease family.</text>
</comment>
<dbReference type="Proteomes" id="UP000198802">
    <property type="component" value="Unassembled WGS sequence"/>
</dbReference>
<feature type="transmembrane region" description="Helical" evidence="7">
    <location>
        <begin position="32"/>
        <end position="54"/>
    </location>
</feature>
<evidence type="ECO:0000256" key="5">
    <source>
        <dbReference type="ARBA" id="ARBA00022989"/>
    </source>
</evidence>
<dbReference type="PROSITE" id="PS50928">
    <property type="entry name" value="ABC_TM1"/>
    <property type="match status" value="1"/>
</dbReference>
<feature type="domain" description="ABC transmembrane type-1" evidence="8">
    <location>
        <begin position="86"/>
        <end position="272"/>
    </location>
</feature>
<evidence type="ECO:0000313" key="10">
    <source>
        <dbReference type="Proteomes" id="UP000198802"/>
    </source>
</evidence>
<feature type="transmembrane region" description="Helical" evidence="7">
    <location>
        <begin position="92"/>
        <end position="112"/>
    </location>
</feature>
<keyword evidence="5 7" id="KW-1133">Transmembrane helix</keyword>
<sequence>MPDGHLPLPPAATPPTGSPRLLGLAARTARTVLPPLAVLGVVLAIWYVVSYCFLTPRRRFLLPPPHEIVAEGFLDRRAAGEILTALGGTAQVALAGLAIAAAIGVGAAILMAQARWIENSFYPWAILLQTIPVLAIVPLIGFWLGYGFWSRTVVCVVIAMFPMITNTLLGIQSVDAGHHDLFTLRRVGRWRRLIHLELPSALPAIFAGLRISAGLAVIGAIVGDFFFRRGDVGIGALIDNYTRDLSSGRLFAAIIAAAFLGLVVFWIFGLAARLAVGSWHESAR</sequence>
<feature type="transmembrane region" description="Helical" evidence="7">
    <location>
        <begin position="153"/>
        <end position="174"/>
    </location>
</feature>
<keyword evidence="2 7" id="KW-0813">Transport</keyword>
<dbReference type="PANTHER" id="PTHR30151:SF41">
    <property type="entry name" value="ABC TRANSPORTER PERMEASE PROTEIN"/>
    <property type="match status" value="1"/>
</dbReference>
<feature type="transmembrane region" description="Helical" evidence="7">
    <location>
        <begin position="201"/>
        <end position="227"/>
    </location>
</feature>
<proteinExistence type="inferred from homology"/>
<feature type="transmembrane region" description="Helical" evidence="7">
    <location>
        <begin position="124"/>
        <end position="146"/>
    </location>
</feature>
<evidence type="ECO:0000259" key="8">
    <source>
        <dbReference type="PROSITE" id="PS50928"/>
    </source>
</evidence>
<evidence type="ECO:0000256" key="2">
    <source>
        <dbReference type="ARBA" id="ARBA00022448"/>
    </source>
</evidence>
<feature type="transmembrane region" description="Helical" evidence="7">
    <location>
        <begin position="248"/>
        <end position="272"/>
    </location>
</feature>
<dbReference type="PANTHER" id="PTHR30151">
    <property type="entry name" value="ALKANE SULFONATE ABC TRANSPORTER-RELATED, MEMBRANE SUBUNIT"/>
    <property type="match status" value="1"/>
</dbReference>
<evidence type="ECO:0000256" key="7">
    <source>
        <dbReference type="RuleBase" id="RU363032"/>
    </source>
</evidence>